<dbReference type="Proteomes" id="UP001208570">
    <property type="component" value="Unassembled WGS sequence"/>
</dbReference>
<evidence type="ECO:0000259" key="1">
    <source>
        <dbReference type="Pfam" id="PF00582"/>
    </source>
</evidence>
<dbReference type="PRINTS" id="PR01438">
    <property type="entry name" value="UNVRSLSTRESS"/>
</dbReference>
<reference evidence="2" key="1">
    <citation type="journal article" date="2023" name="Mol. Biol. Evol.">
        <title>Third-Generation Sequencing Reveals the Adaptive Role of the Epigenome in Three Deep-Sea Polychaetes.</title>
        <authorList>
            <person name="Perez M."/>
            <person name="Aroh O."/>
            <person name="Sun Y."/>
            <person name="Lan Y."/>
            <person name="Juniper S.K."/>
            <person name="Young C.R."/>
            <person name="Angers B."/>
            <person name="Qian P.Y."/>
        </authorList>
    </citation>
    <scope>NUCLEOTIDE SEQUENCE</scope>
    <source>
        <strain evidence="2">P08H-3</strain>
    </source>
</reference>
<accession>A0AAD9IRT9</accession>
<proteinExistence type="predicted"/>
<dbReference type="PANTHER" id="PTHR43010">
    <property type="entry name" value="UNIVERSAL STRESS PROTEIN SLR1230"/>
    <property type="match status" value="1"/>
</dbReference>
<dbReference type="InterPro" id="IPR051688">
    <property type="entry name" value="USP_A"/>
</dbReference>
<dbReference type="InterPro" id="IPR006015">
    <property type="entry name" value="Universal_stress_UspA"/>
</dbReference>
<gene>
    <name evidence="2" type="ORF">LSH36_1842g00011</name>
</gene>
<evidence type="ECO:0000313" key="2">
    <source>
        <dbReference type="EMBL" id="KAK2139368.1"/>
    </source>
</evidence>
<dbReference type="InterPro" id="IPR006016">
    <property type="entry name" value="UspA"/>
</dbReference>
<sequence>MSETVFVSPSSSDIRHRCSEITPKALLNKNANECYVGVCYFQLKYKVRGESYKKPGEGIVKVIEEERANLVVIGTRGIGSVKRALIGSVSEYVVRNANVPTLVIPFKK</sequence>
<dbReference type="EMBL" id="JAODUP010001837">
    <property type="protein sequence ID" value="KAK2139368.1"/>
    <property type="molecule type" value="Genomic_DNA"/>
</dbReference>
<protein>
    <recommendedName>
        <fullName evidence="1">UspA domain-containing protein</fullName>
    </recommendedName>
</protein>
<name>A0AAD9IRT9_9ANNE</name>
<dbReference type="CDD" id="cd23659">
    <property type="entry name" value="USP_At3g01520-like"/>
    <property type="match status" value="1"/>
</dbReference>
<dbReference type="Gene3D" id="3.40.50.620">
    <property type="entry name" value="HUPs"/>
    <property type="match status" value="1"/>
</dbReference>
<evidence type="ECO:0000313" key="3">
    <source>
        <dbReference type="Proteomes" id="UP001208570"/>
    </source>
</evidence>
<organism evidence="2 3">
    <name type="scientific">Paralvinella palmiformis</name>
    <dbReference type="NCBI Taxonomy" id="53620"/>
    <lineage>
        <taxon>Eukaryota</taxon>
        <taxon>Metazoa</taxon>
        <taxon>Spiralia</taxon>
        <taxon>Lophotrochozoa</taxon>
        <taxon>Annelida</taxon>
        <taxon>Polychaeta</taxon>
        <taxon>Sedentaria</taxon>
        <taxon>Canalipalpata</taxon>
        <taxon>Terebellida</taxon>
        <taxon>Terebelliformia</taxon>
        <taxon>Alvinellidae</taxon>
        <taxon>Paralvinella</taxon>
    </lineage>
</organism>
<dbReference type="PANTHER" id="PTHR43010:SF1">
    <property type="entry name" value="USPA DOMAIN-CONTAINING PROTEIN"/>
    <property type="match status" value="1"/>
</dbReference>
<dbReference type="AlphaFoldDB" id="A0AAD9IRT9"/>
<keyword evidence="3" id="KW-1185">Reference proteome</keyword>
<feature type="domain" description="UspA" evidence="1">
    <location>
        <begin position="53"/>
        <end position="105"/>
    </location>
</feature>
<dbReference type="Pfam" id="PF00582">
    <property type="entry name" value="Usp"/>
    <property type="match status" value="1"/>
</dbReference>
<comment type="caution">
    <text evidence="2">The sequence shown here is derived from an EMBL/GenBank/DDBJ whole genome shotgun (WGS) entry which is preliminary data.</text>
</comment>
<dbReference type="InterPro" id="IPR014729">
    <property type="entry name" value="Rossmann-like_a/b/a_fold"/>
</dbReference>
<dbReference type="SUPFAM" id="SSF52402">
    <property type="entry name" value="Adenine nucleotide alpha hydrolases-like"/>
    <property type="match status" value="1"/>
</dbReference>